<dbReference type="EMBL" id="CAJVQB010051378">
    <property type="protein sequence ID" value="CAG8835394.1"/>
    <property type="molecule type" value="Genomic_DNA"/>
</dbReference>
<protein>
    <submittedName>
        <fullName evidence="1">35529_t:CDS:1</fullName>
    </submittedName>
</protein>
<proteinExistence type="predicted"/>
<reference evidence="1 2" key="1">
    <citation type="submission" date="2021-06" db="EMBL/GenBank/DDBJ databases">
        <authorList>
            <person name="Kallberg Y."/>
            <person name="Tangrot J."/>
            <person name="Rosling A."/>
        </authorList>
    </citation>
    <scope>NUCLEOTIDE SEQUENCE [LARGE SCALE GENOMIC DNA]</scope>
    <source>
        <strain evidence="1 2">120-4 pot B 10/14</strain>
    </source>
</reference>
<sequence length="241" mass="28366">MSTLQGFLKVEPIDQILISRILHKYWKNSEVNTKEADCKHVIKILKNLTNENIDKNQAPFHDIARFREKLNALIKDTDLFHPKHDKPNWKIQAMYNIGSMKDILWHQQSESQAHLYFYKWLCNVDINTLLCNDPLVNNIVDFKSSYFSLTKEEQNILVGKRSSIRELSKNTLIRQKVTHAYWVEQDYEREQVAKNITDDLLLKIKSNIFCRISNGSENSFVEAIAHLIKASLYWLPLEYNV</sequence>
<evidence type="ECO:0000313" key="2">
    <source>
        <dbReference type="Proteomes" id="UP000789901"/>
    </source>
</evidence>
<comment type="caution">
    <text evidence="1">The sequence shown here is derived from an EMBL/GenBank/DDBJ whole genome shotgun (WGS) entry which is preliminary data.</text>
</comment>
<name>A0ABN7WMB4_GIGMA</name>
<dbReference type="Proteomes" id="UP000789901">
    <property type="component" value="Unassembled WGS sequence"/>
</dbReference>
<organism evidence="1 2">
    <name type="scientific">Gigaspora margarita</name>
    <dbReference type="NCBI Taxonomy" id="4874"/>
    <lineage>
        <taxon>Eukaryota</taxon>
        <taxon>Fungi</taxon>
        <taxon>Fungi incertae sedis</taxon>
        <taxon>Mucoromycota</taxon>
        <taxon>Glomeromycotina</taxon>
        <taxon>Glomeromycetes</taxon>
        <taxon>Diversisporales</taxon>
        <taxon>Gigasporaceae</taxon>
        <taxon>Gigaspora</taxon>
    </lineage>
</organism>
<accession>A0ABN7WMB4</accession>
<evidence type="ECO:0000313" key="1">
    <source>
        <dbReference type="EMBL" id="CAG8835394.1"/>
    </source>
</evidence>
<keyword evidence="2" id="KW-1185">Reference proteome</keyword>
<gene>
    <name evidence="1" type="ORF">GMARGA_LOCUS32547</name>
</gene>